<dbReference type="Pfam" id="PF04240">
    <property type="entry name" value="Caroten_synth"/>
    <property type="match status" value="1"/>
</dbReference>
<keyword evidence="1" id="KW-0472">Membrane</keyword>
<feature type="transmembrane region" description="Helical" evidence="1">
    <location>
        <begin position="102"/>
        <end position="120"/>
    </location>
</feature>
<dbReference type="InterPro" id="IPR007354">
    <property type="entry name" value="CruF-like"/>
</dbReference>
<keyword evidence="3" id="KW-1185">Reference proteome</keyword>
<dbReference type="Proteomes" id="UP000488299">
    <property type="component" value="Unassembled WGS sequence"/>
</dbReference>
<feature type="transmembrane region" description="Helical" evidence="1">
    <location>
        <begin position="132"/>
        <end position="150"/>
    </location>
</feature>
<dbReference type="AlphaFoldDB" id="A0A7J5U3I1"/>
<feature type="transmembrane region" description="Helical" evidence="1">
    <location>
        <begin position="65"/>
        <end position="90"/>
    </location>
</feature>
<accession>A0A7J5U3I1</accession>
<reference evidence="2 3" key="1">
    <citation type="submission" date="2019-10" db="EMBL/GenBank/DDBJ databases">
        <title>Rudanella paleaurantiibacter sp. nov., isolated from sludge.</title>
        <authorList>
            <person name="Xu S.Q."/>
        </authorList>
    </citation>
    <scope>NUCLEOTIDE SEQUENCE [LARGE SCALE GENOMIC DNA]</scope>
    <source>
        <strain evidence="2 3">HX-22-17</strain>
    </source>
</reference>
<organism evidence="2 3">
    <name type="scientific">Rudanella paleaurantiibacter</name>
    <dbReference type="NCBI Taxonomy" id="2614655"/>
    <lineage>
        <taxon>Bacteria</taxon>
        <taxon>Pseudomonadati</taxon>
        <taxon>Bacteroidota</taxon>
        <taxon>Cytophagia</taxon>
        <taxon>Cytophagales</taxon>
        <taxon>Cytophagaceae</taxon>
        <taxon>Rudanella</taxon>
    </lineage>
</organism>
<keyword evidence="1" id="KW-1133">Transmembrane helix</keyword>
<feature type="transmembrane region" description="Helical" evidence="1">
    <location>
        <begin position="198"/>
        <end position="217"/>
    </location>
</feature>
<dbReference type="EMBL" id="WELI01000001">
    <property type="protein sequence ID" value="KAB7732408.1"/>
    <property type="molecule type" value="Genomic_DNA"/>
</dbReference>
<feature type="transmembrane region" description="Helical" evidence="1">
    <location>
        <begin position="15"/>
        <end position="32"/>
    </location>
</feature>
<proteinExistence type="predicted"/>
<dbReference type="PANTHER" id="PTHR39419:SF1">
    <property type="entry name" value="SLL0814 PROTEIN"/>
    <property type="match status" value="1"/>
</dbReference>
<dbReference type="PANTHER" id="PTHR39419">
    <property type="entry name" value="SLL0814 PROTEIN"/>
    <property type="match status" value="1"/>
</dbReference>
<comment type="caution">
    <text evidence="2">The sequence shown here is derived from an EMBL/GenBank/DDBJ whole genome shotgun (WGS) entry which is preliminary data.</text>
</comment>
<name>A0A7J5U3I1_9BACT</name>
<evidence type="ECO:0000256" key="1">
    <source>
        <dbReference type="SAM" id="Phobius"/>
    </source>
</evidence>
<evidence type="ECO:0000313" key="3">
    <source>
        <dbReference type="Proteomes" id="UP000488299"/>
    </source>
</evidence>
<feature type="transmembrane region" description="Helical" evidence="1">
    <location>
        <begin position="172"/>
        <end position="191"/>
    </location>
</feature>
<feature type="transmembrane region" description="Helical" evidence="1">
    <location>
        <begin position="38"/>
        <end position="58"/>
    </location>
</feature>
<evidence type="ECO:0000313" key="2">
    <source>
        <dbReference type="EMBL" id="KAB7732408.1"/>
    </source>
</evidence>
<keyword evidence="1" id="KW-0812">Transmembrane</keyword>
<sequence>MFTAVSVTDQTHQRIVTVMALAYIAGVIGLQLPALVPYFQPLSPLNLVVSLILLLLYHTDWRRSFIFFALLAIGVGYGIEVVGVHTGLVFGEYAYGAGLGPHLWAVPPVIGLNWLMLVYCCGSVCNPIRMHWLLKAALAASMMVGLDYFIEPVAVQLDFWSWFGQDIPLQNYVAWWLVSFGLFVVWFALPFRKENRLAPWLLGFQFLFFLGHSLLFWI</sequence>
<gene>
    <name evidence="2" type="ORF">F5984_00115</name>
</gene>
<protein>
    <submittedName>
        <fullName evidence="2">Carotenoid biosynthesis protein</fullName>
    </submittedName>
</protein>